<feature type="chain" id="PRO_5030561575" evidence="1">
    <location>
        <begin position="26"/>
        <end position="112"/>
    </location>
</feature>
<evidence type="ECO:0000256" key="1">
    <source>
        <dbReference type="SAM" id="SignalP"/>
    </source>
</evidence>
<sequence length="112" mass="11946">MKNAISFAWSLMFLLSSLYPSNVGALSCSDGFPVFSISNGTLDVPCVAFKGRCFRVTMGIKNDAISLVSLQPTGQDLPQAGSPEGNFVGEIDLKDMALSIPQIRVRYPGGTL</sequence>
<gene>
    <name evidence="2" type="ORF">ENJ63_02845</name>
</gene>
<accession>A0A7V2SYP1</accession>
<reference evidence="2" key="1">
    <citation type="journal article" date="2020" name="mSystems">
        <title>Genome- and Community-Level Interaction Insights into Carbon Utilization and Element Cycling Functions of Hydrothermarchaeota in Hydrothermal Sediment.</title>
        <authorList>
            <person name="Zhou Z."/>
            <person name="Liu Y."/>
            <person name="Xu W."/>
            <person name="Pan J."/>
            <person name="Luo Z.H."/>
            <person name="Li M."/>
        </authorList>
    </citation>
    <scope>NUCLEOTIDE SEQUENCE [LARGE SCALE GENOMIC DNA]</scope>
    <source>
        <strain evidence="2">HyVt-503</strain>
    </source>
</reference>
<dbReference type="Proteomes" id="UP000885797">
    <property type="component" value="Unassembled WGS sequence"/>
</dbReference>
<dbReference type="PROSITE" id="PS51257">
    <property type="entry name" value="PROKAR_LIPOPROTEIN"/>
    <property type="match status" value="1"/>
</dbReference>
<evidence type="ECO:0000313" key="2">
    <source>
        <dbReference type="EMBL" id="HFC46800.1"/>
    </source>
</evidence>
<dbReference type="EMBL" id="DRND01000227">
    <property type="protein sequence ID" value="HFC46800.1"/>
    <property type="molecule type" value="Genomic_DNA"/>
</dbReference>
<proteinExistence type="predicted"/>
<protein>
    <submittedName>
        <fullName evidence="2">Uncharacterized protein</fullName>
    </submittedName>
</protein>
<feature type="signal peptide" evidence="1">
    <location>
        <begin position="1"/>
        <end position="25"/>
    </location>
</feature>
<keyword evidence="1" id="KW-0732">Signal</keyword>
<name>A0A7V2SYP1_9BACT</name>
<feature type="non-terminal residue" evidence="2">
    <location>
        <position position="112"/>
    </location>
</feature>
<comment type="caution">
    <text evidence="2">The sequence shown here is derived from an EMBL/GenBank/DDBJ whole genome shotgun (WGS) entry which is preliminary data.</text>
</comment>
<dbReference type="AlphaFoldDB" id="A0A7V2SYP1"/>
<organism evidence="2">
    <name type="scientific">Dissulfuribacter thermophilus</name>
    <dbReference type="NCBI Taxonomy" id="1156395"/>
    <lineage>
        <taxon>Bacteria</taxon>
        <taxon>Pseudomonadati</taxon>
        <taxon>Thermodesulfobacteriota</taxon>
        <taxon>Dissulfuribacteria</taxon>
        <taxon>Dissulfuribacterales</taxon>
        <taxon>Dissulfuribacteraceae</taxon>
        <taxon>Dissulfuribacter</taxon>
    </lineage>
</organism>